<dbReference type="HOGENOM" id="CLU_186763_0_0_3"/>
<dbReference type="eggNOG" id="ENOG5032YBX">
    <property type="taxonomic scope" value="Bacteria"/>
</dbReference>
<dbReference type="KEGG" id="glj:GKIL_2083"/>
<keyword evidence="2" id="KW-1185">Reference proteome</keyword>
<sequence length="70" mass="7800">MLLKHRGTDDLIEVLAIDELIAPSASHIQGQLQAGQEEQEARAYAKAELVFPSDEPLPRCWVDAHYRNGS</sequence>
<dbReference type="RefSeq" id="WP_023173462.1">
    <property type="nucleotide sequence ID" value="NC_022600.1"/>
</dbReference>
<dbReference type="Proteomes" id="UP000017396">
    <property type="component" value="Chromosome"/>
</dbReference>
<name>U5QL73_GLOK1</name>
<protein>
    <recommendedName>
        <fullName evidence="3">Acetyltransferase</fullName>
    </recommendedName>
</protein>
<gene>
    <name evidence="1" type="ORF">GKIL_2083</name>
</gene>
<evidence type="ECO:0000313" key="1">
    <source>
        <dbReference type="EMBL" id="AGY58329.1"/>
    </source>
</evidence>
<accession>U5QL73</accession>
<organism evidence="1 2">
    <name type="scientific">Gloeobacter kilaueensis (strain ATCC BAA-2537 / CCAP 1431/1 / ULC 316 / JS1)</name>
    <dbReference type="NCBI Taxonomy" id="1183438"/>
    <lineage>
        <taxon>Bacteria</taxon>
        <taxon>Bacillati</taxon>
        <taxon>Cyanobacteriota</taxon>
        <taxon>Cyanophyceae</taxon>
        <taxon>Gloeobacterales</taxon>
        <taxon>Gloeobacteraceae</taxon>
        <taxon>Gloeobacter</taxon>
    </lineage>
</organism>
<dbReference type="AlphaFoldDB" id="U5QL73"/>
<evidence type="ECO:0008006" key="3">
    <source>
        <dbReference type="Google" id="ProtNLM"/>
    </source>
</evidence>
<proteinExistence type="predicted"/>
<dbReference type="STRING" id="1183438.GKIL_2083"/>
<evidence type="ECO:0000313" key="2">
    <source>
        <dbReference type="Proteomes" id="UP000017396"/>
    </source>
</evidence>
<reference evidence="1 2" key="1">
    <citation type="journal article" date="2013" name="PLoS ONE">
        <title>Cultivation and Complete Genome Sequencing of Gloeobacter kilaueensis sp. nov., from a Lava Cave in Kilauea Caldera, Hawai'i.</title>
        <authorList>
            <person name="Saw J.H."/>
            <person name="Schatz M."/>
            <person name="Brown M.V."/>
            <person name="Kunkel D.D."/>
            <person name="Foster J.S."/>
            <person name="Shick H."/>
            <person name="Christensen S."/>
            <person name="Hou S."/>
            <person name="Wan X."/>
            <person name="Donachie S.P."/>
        </authorList>
    </citation>
    <scope>NUCLEOTIDE SEQUENCE [LARGE SCALE GENOMIC DNA]</scope>
    <source>
        <strain evidence="2">JS</strain>
    </source>
</reference>
<dbReference type="EMBL" id="CP003587">
    <property type="protein sequence ID" value="AGY58329.1"/>
    <property type="molecule type" value="Genomic_DNA"/>
</dbReference>